<reference evidence="1 2" key="1">
    <citation type="journal article" date="2013" name="Science">
        <title>Genomic diversity and evolution of the head crest in the rock pigeon.</title>
        <authorList>
            <person name="Shapiro M.D."/>
            <person name="Kronenberg Z."/>
            <person name="Li C."/>
            <person name="Domyan E.T."/>
            <person name="Pan H."/>
            <person name="Campbell M."/>
            <person name="Tan H."/>
            <person name="Huff C.D."/>
            <person name="Hu H."/>
            <person name="Vickrey A.I."/>
            <person name="Nielsen S.C."/>
            <person name="Stringham S.A."/>
            <person name="Hu H."/>
            <person name="Willerslev E."/>
            <person name="Gilbert M.T."/>
            <person name="Yandell M."/>
            <person name="Zhang G."/>
            <person name="Wang J."/>
        </authorList>
    </citation>
    <scope>NUCLEOTIDE SEQUENCE [LARGE SCALE GENOMIC DNA]</scope>
    <source>
        <tissue evidence="1">Blood</tissue>
    </source>
</reference>
<evidence type="ECO:0000313" key="1">
    <source>
        <dbReference type="EMBL" id="PKK19011.1"/>
    </source>
</evidence>
<dbReference type="EMBL" id="AKCR02000170">
    <property type="protein sequence ID" value="PKK19011.1"/>
    <property type="molecule type" value="Genomic_DNA"/>
</dbReference>
<evidence type="ECO:0000313" key="2">
    <source>
        <dbReference type="Proteomes" id="UP000053872"/>
    </source>
</evidence>
<gene>
    <name evidence="1" type="ORF">A306_00013353</name>
</gene>
<organism evidence="1 2">
    <name type="scientific">Columba livia</name>
    <name type="common">Rock dove</name>
    <dbReference type="NCBI Taxonomy" id="8932"/>
    <lineage>
        <taxon>Eukaryota</taxon>
        <taxon>Metazoa</taxon>
        <taxon>Chordata</taxon>
        <taxon>Craniata</taxon>
        <taxon>Vertebrata</taxon>
        <taxon>Euteleostomi</taxon>
        <taxon>Archelosauria</taxon>
        <taxon>Archosauria</taxon>
        <taxon>Dinosauria</taxon>
        <taxon>Saurischia</taxon>
        <taxon>Theropoda</taxon>
        <taxon>Coelurosauria</taxon>
        <taxon>Aves</taxon>
        <taxon>Neognathae</taxon>
        <taxon>Neoaves</taxon>
        <taxon>Columbimorphae</taxon>
        <taxon>Columbiformes</taxon>
        <taxon>Columbidae</taxon>
        <taxon>Columba</taxon>
    </lineage>
</organism>
<dbReference type="Proteomes" id="UP000053872">
    <property type="component" value="Unassembled WGS sequence"/>
</dbReference>
<proteinExistence type="predicted"/>
<feature type="non-terminal residue" evidence="1">
    <location>
        <position position="87"/>
    </location>
</feature>
<comment type="caution">
    <text evidence="1">The sequence shown here is derived from an EMBL/GenBank/DDBJ whole genome shotgun (WGS) entry which is preliminary data.</text>
</comment>
<protein>
    <submittedName>
        <fullName evidence="1">Uncharacterized protein</fullName>
    </submittedName>
</protein>
<name>A0A2I0LNL7_COLLI</name>
<dbReference type="InParanoid" id="A0A2I0LNL7"/>
<dbReference type="AlphaFoldDB" id="A0A2I0LNL7"/>
<keyword evidence="2" id="KW-1185">Reference proteome</keyword>
<sequence>MWGREQGLRGSSLASPAQHLWTPTFHWLPTQTVDLFLGLDKGEGVSRSGKVVFGGETPRVLQLVWKRGGMGCSCVNISIKRAAWQSG</sequence>
<accession>A0A2I0LNL7</accession>